<dbReference type="AlphaFoldDB" id="A0A834SDT7"/>
<feature type="compositionally biased region" description="Low complexity" evidence="10">
    <location>
        <begin position="776"/>
        <end position="789"/>
    </location>
</feature>
<dbReference type="PROSITE" id="PS50011">
    <property type="entry name" value="PROTEIN_KINASE_DOM"/>
    <property type="match status" value="1"/>
</dbReference>
<comment type="subcellular location">
    <subcellularLocation>
        <location evidence="1">Membrane</location>
        <topology evidence="1">Single-pass type I membrane protein</topology>
    </subcellularLocation>
</comment>
<dbReference type="InterPro" id="IPR051824">
    <property type="entry name" value="LRR_Rcpt-Like_S/T_Kinase"/>
</dbReference>
<dbReference type="FunFam" id="1.10.510.10:FF:000431">
    <property type="entry name" value="Putative inactive leucine-rich repeat receptor-like protein kinase"/>
    <property type="match status" value="1"/>
</dbReference>
<dbReference type="FunFam" id="3.30.200.20:FF:000285">
    <property type="entry name" value="Putative inactive leucine-rich repeat receptor-like protein kinase"/>
    <property type="match status" value="1"/>
</dbReference>
<dbReference type="PANTHER" id="PTHR48006">
    <property type="entry name" value="LEUCINE-RICH REPEAT-CONTAINING PROTEIN DDB_G0281931-RELATED"/>
    <property type="match status" value="1"/>
</dbReference>
<dbReference type="Gene3D" id="1.10.510.10">
    <property type="entry name" value="Transferase(Phosphotransferase) domain 1"/>
    <property type="match status" value="1"/>
</dbReference>
<evidence type="ECO:0000256" key="1">
    <source>
        <dbReference type="ARBA" id="ARBA00004479"/>
    </source>
</evidence>
<dbReference type="InterPro" id="IPR001245">
    <property type="entry name" value="Ser-Thr/Tyr_kinase_cat_dom"/>
</dbReference>
<keyword evidence="14" id="KW-0418">Kinase</keyword>
<feature type="region of interest" description="Disordered" evidence="10">
    <location>
        <begin position="776"/>
        <end position="799"/>
    </location>
</feature>
<comment type="caution">
    <text evidence="14">The sequence shown here is derived from an EMBL/GenBank/DDBJ whole genome shotgun (WGS) entry which is preliminary data.</text>
</comment>
<dbReference type="Gene3D" id="3.80.10.10">
    <property type="entry name" value="Ribonuclease Inhibitor"/>
    <property type="match status" value="2"/>
</dbReference>
<dbReference type="GO" id="GO:0016020">
    <property type="term" value="C:membrane"/>
    <property type="evidence" value="ECO:0007669"/>
    <property type="project" value="UniProtKB-SubCell"/>
</dbReference>
<feature type="domain" description="Protein kinase" evidence="13">
    <location>
        <begin position="487"/>
        <end position="764"/>
    </location>
</feature>
<dbReference type="EMBL" id="JAAIUW010000013">
    <property type="protein sequence ID" value="KAF7801444.1"/>
    <property type="molecule type" value="Genomic_DNA"/>
</dbReference>
<keyword evidence="14" id="KW-0808">Transferase</keyword>
<organism evidence="14 15">
    <name type="scientific">Senna tora</name>
    <dbReference type="NCBI Taxonomy" id="362788"/>
    <lineage>
        <taxon>Eukaryota</taxon>
        <taxon>Viridiplantae</taxon>
        <taxon>Streptophyta</taxon>
        <taxon>Embryophyta</taxon>
        <taxon>Tracheophyta</taxon>
        <taxon>Spermatophyta</taxon>
        <taxon>Magnoliopsida</taxon>
        <taxon>eudicotyledons</taxon>
        <taxon>Gunneridae</taxon>
        <taxon>Pentapetalae</taxon>
        <taxon>rosids</taxon>
        <taxon>fabids</taxon>
        <taxon>Fabales</taxon>
        <taxon>Fabaceae</taxon>
        <taxon>Caesalpinioideae</taxon>
        <taxon>Cassia clade</taxon>
        <taxon>Senna</taxon>
    </lineage>
</organism>
<evidence type="ECO:0000256" key="3">
    <source>
        <dbReference type="ARBA" id="ARBA00022692"/>
    </source>
</evidence>
<evidence type="ECO:0000256" key="8">
    <source>
        <dbReference type="ARBA" id="ARBA00023170"/>
    </source>
</evidence>
<dbReference type="PROSITE" id="PS51450">
    <property type="entry name" value="LRR"/>
    <property type="match status" value="1"/>
</dbReference>
<dbReference type="Proteomes" id="UP000634136">
    <property type="component" value="Unassembled WGS sequence"/>
</dbReference>
<dbReference type="InterPro" id="IPR011009">
    <property type="entry name" value="Kinase-like_dom_sf"/>
</dbReference>
<keyword evidence="7 11" id="KW-0472">Membrane</keyword>
<evidence type="ECO:0000256" key="2">
    <source>
        <dbReference type="ARBA" id="ARBA00022614"/>
    </source>
</evidence>
<feature type="signal peptide" evidence="12">
    <location>
        <begin position="1"/>
        <end position="29"/>
    </location>
</feature>
<keyword evidence="9" id="KW-0325">Glycoprotein</keyword>
<evidence type="ECO:0000256" key="10">
    <source>
        <dbReference type="SAM" id="MobiDB-lite"/>
    </source>
</evidence>
<dbReference type="PANTHER" id="PTHR48006:SF84">
    <property type="entry name" value="REPEAT TRANSMEMBRANE PROTEIN KINASE, PUTATIVE, EXPRESSED-RELATED"/>
    <property type="match status" value="1"/>
</dbReference>
<keyword evidence="4 12" id="KW-0732">Signal</keyword>
<keyword evidence="6 11" id="KW-1133">Transmembrane helix</keyword>
<dbReference type="SUPFAM" id="SSF52058">
    <property type="entry name" value="L domain-like"/>
    <property type="match status" value="1"/>
</dbReference>
<dbReference type="FunFam" id="3.80.10.10:FF:000155">
    <property type="entry name" value="Putative inactive leucine-rich repeat receptor-like protein kinase"/>
    <property type="match status" value="1"/>
</dbReference>
<dbReference type="InterPro" id="IPR000719">
    <property type="entry name" value="Prot_kinase_dom"/>
</dbReference>
<evidence type="ECO:0000313" key="14">
    <source>
        <dbReference type="EMBL" id="KAF7801444.1"/>
    </source>
</evidence>
<feature type="chain" id="PRO_5032434228" evidence="12">
    <location>
        <begin position="30"/>
        <end position="799"/>
    </location>
</feature>
<proteinExistence type="predicted"/>
<keyword evidence="15" id="KW-1185">Reference proteome</keyword>
<sequence>MAIASKLFHFHPSLLLLVMTFLSIHDSQQLKSSEFDTLLRIQRDLNFPSSLSSWNKHTDFCNNTDSNPSSSSSNVVCYEDTITQLHIIGERKPPLLLPQNFSMDSLITALSSLPNLKVLTLVSLGMWGPLPPNISLLSSLEILNMSSNYLFGTIPQELSSLTNLQTLILDGNMFSGVIPYWIDDSFPALAVLSLRDNRFNGSLPDSLGSLENLRILSLSNNHFHGEVPDLSPLRNLQVLELDGNGFGPQFPRLGKKLVSVVLRNNSFRSGIPSEVTSYYQLERLDMSENTFVGPFQPALLSLPSITYLNISGNKLTGMVFENLSCNSELKAVDLSMNLLTGRLPRCLLSNPSDRIVRYAGNCLDGADQNQNPPPLCHTEALAVGILPERNKHRRLSKLVLSIGIAGGTIGGVALIALIFFVVKRGNDRSRMRNPPTRFISENAASGYTSKLLSDARYISQTMKLGAAGLPSYRTFSLEEIEAATNYFDTTSFMGEGSHGQMYRGRLKNGSLVAIKCVKMRKGQSTQSFMQHIELISKLRHRNLVSALGHCFECYLDDSSVSRIFLVFEYVPNGTLKSWISDDNPTKSLNWSQRIAAAIGVAKGIQFLHTGILPGVYSNNLRITDILLDQNLVAKISSYNLPLLSKMGKVGHGNSSSKSKSHSSANKSVKHEDKSDIYDFGVILLEVILGRTPPSKNDVDALKNLLQASIVAAAADARKSVVDPAIRKACLDQSLKTMMEICVRCLMKEAEDRPSIEDVLWNLQFAAQVQDAWRVDSQSSSSSSVGSPGSPLEPPRLAFQ</sequence>
<dbReference type="GO" id="GO:0004672">
    <property type="term" value="F:protein kinase activity"/>
    <property type="evidence" value="ECO:0007669"/>
    <property type="project" value="InterPro"/>
</dbReference>
<name>A0A834SDT7_9FABA</name>
<keyword evidence="2" id="KW-0433">Leucine-rich repeat</keyword>
<evidence type="ECO:0000256" key="7">
    <source>
        <dbReference type="ARBA" id="ARBA00023136"/>
    </source>
</evidence>
<dbReference type="GO" id="GO:0005524">
    <property type="term" value="F:ATP binding"/>
    <property type="evidence" value="ECO:0007669"/>
    <property type="project" value="InterPro"/>
</dbReference>
<evidence type="ECO:0000313" key="15">
    <source>
        <dbReference type="Proteomes" id="UP000634136"/>
    </source>
</evidence>
<accession>A0A834SDT7</accession>
<dbReference type="InterPro" id="IPR001611">
    <property type="entry name" value="Leu-rich_rpt"/>
</dbReference>
<keyword evidence="5" id="KW-0677">Repeat</keyword>
<evidence type="ECO:0000256" key="11">
    <source>
        <dbReference type="SAM" id="Phobius"/>
    </source>
</evidence>
<protein>
    <submittedName>
        <fullName evidence="14">Putative inactive leucine-rich repeat receptor-like protein kinase</fullName>
    </submittedName>
</protein>
<evidence type="ECO:0000256" key="4">
    <source>
        <dbReference type="ARBA" id="ARBA00022729"/>
    </source>
</evidence>
<keyword evidence="8 14" id="KW-0675">Receptor</keyword>
<dbReference type="Pfam" id="PF07714">
    <property type="entry name" value="PK_Tyr_Ser-Thr"/>
    <property type="match status" value="1"/>
</dbReference>
<evidence type="ECO:0000256" key="12">
    <source>
        <dbReference type="SAM" id="SignalP"/>
    </source>
</evidence>
<dbReference type="OrthoDB" id="676979at2759"/>
<evidence type="ECO:0000256" key="5">
    <source>
        <dbReference type="ARBA" id="ARBA00022737"/>
    </source>
</evidence>
<keyword evidence="3 11" id="KW-0812">Transmembrane</keyword>
<dbReference type="Gene3D" id="3.30.200.20">
    <property type="entry name" value="Phosphorylase Kinase, domain 1"/>
    <property type="match status" value="1"/>
</dbReference>
<evidence type="ECO:0000259" key="13">
    <source>
        <dbReference type="PROSITE" id="PS50011"/>
    </source>
</evidence>
<evidence type="ECO:0000256" key="9">
    <source>
        <dbReference type="ARBA" id="ARBA00023180"/>
    </source>
</evidence>
<dbReference type="Pfam" id="PF00560">
    <property type="entry name" value="LRR_1"/>
    <property type="match status" value="5"/>
</dbReference>
<dbReference type="InterPro" id="IPR032675">
    <property type="entry name" value="LRR_dom_sf"/>
</dbReference>
<evidence type="ECO:0000256" key="6">
    <source>
        <dbReference type="ARBA" id="ARBA00022989"/>
    </source>
</evidence>
<reference evidence="14" key="1">
    <citation type="submission" date="2020-09" db="EMBL/GenBank/DDBJ databases">
        <title>Genome-Enabled Discovery of Anthraquinone Biosynthesis in Senna tora.</title>
        <authorList>
            <person name="Kang S.-H."/>
            <person name="Pandey R.P."/>
            <person name="Lee C.-M."/>
            <person name="Sim J.-S."/>
            <person name="Jeong J.-T."/>
            <person name="Choi B.-S."/>
            <person name="Jung M."/>
            <person name="Ginzburg D."/>
            <person name="Zhao K."/>
            <person name="Won S.Y."/>
            <person name="Oh T.-J."/>
            <person name="Yu Y."/>
            <person name="Kim N.-H."/>
            <person name="Lee O.R."/>
            <person name="Lee T.-H."/>
            <person name="Bashyal P."/>
            <person name="Kim T.-S."/>
            <person name="Lee W.-H."/>
            <person name="Kawkins C."/>
            <person name="Kim C.-K."/>
            <person name="Kim J.S."/>
            <person name="Ahn B.O."/>
            <person name="Rhee S.Y."/>
            <person name="Sohng J.K."/>
        </authorList>
    </citation>
    <scope>NUCLEOTIDE SEQUENCE</scope>
    <source>
        <tissue evidence="14">Leaf</tissue>
    </source>
</reference>
<feature type="transmembrane region" description="Helical" evidence="11">
    <location>
        <begin position="398"/>
        <end position="422"/>
    </location>
</feature>
<dbReference type="SUPFAM" id="SSF56112">
    <property type="entry name" value="Protein kinase-like (PK-like)"/>
    <property type="match status" value="1"/>
</dbReference>
<gene>
    <name evidence="14" type="ORF">G2W53_040555</name>
</gene>